<protein>
    <submittedName>
        <fullName evidence="1">Uncharacterized protein</fullName>
    </submittedName>
</protein>
<evidence type="ECO:0000313" key="2">
    <source>
        <dbReference type="Proteomes" id="UP001060215"/>
    </source>
</evidence>
<accession>A0ACC0HH73</accession>
<organism evidence="1 2">
    <name type="scientific">Camellia lanceoleosa</name>
    <dbReference type="NCBI Taxonomy" id="1840588"/>
    <lineage>
        <taxon>Eukaryota</taxon>
        <taxon>Viridiplantae</taxon>
        <taxon>Streptophyta</taxon>
        <taxon>Embryophyta</taxon>
        <taxon>Tracheophyta</taxon>
        <taxon>Spermatophyta</taxon>
        <taxon>Magnoliopsida</taxon>
        <taxon>eudicotyledons</taxon>
        <taxon>Gunneridae</taxon>
        <taxon>Pentapetalae</taxon>
        <taxon>asterids</taxon>
        <taxon>Ericales</taxon>
        <taxon>Theaceae</taxon>
        <taxon>Camellia</taxon>
    </lineage>
</organism>
<gene>
    <name evidence="1" type="ORF">LOK49_LG05G01498</name>
</gene>
<dbReference type="Proteomes" id="UP001060215">
    <property type="component" value="Chromosome 4"/>
</dbReference>
<comment type="caution">
    <text evidence="1">The sequence shown here is derived from an EMBL/GenBank/DDBJ whole genome shotgun (WGS) entry which is preliminary data.</text>
</comment>
<keyword evidence="2" id="KW-1185">Reference proteome</keyword>
<dbReference type="EMBL" id="CM045761">
    <property type="protein sequence ID" value="KAI8012947.1"/>
    <property type="molecule type" value="Genomic_DNA"/>
</dbReference>
<sequence>MAHSSNLPCDGNGICMICKKKSAKDLRNSSSNSSSSVTNNPPFGDHVGQGSGWLATVLASSPVRTKIPVPITAPMSNHMRSHQVRDPPKRRLCVQHTPLLVWFGCRFNHVGFGYPRSPFCNTQGDKFRKLQRLKSGLEAQMIKWLAMFPANSRKSDVETISAFTELYFSGELLILIEDFLLQRRVLVCSNVFSESLSKSGSIVNIFLNEEEMTREIQNFSGLSHCIREMLRNSRKN</sequence>
<name>A0ACC0HH73_9ERIC</name>
<proteinExistence type="predicted"/>
<reference evidence="1 2" key="1">
    <citation type="journal article" date="2022" name="Plant J.">
        <title>Chromosome-level genome of Camellia lanceoleosa provides a valuable resource for understanding genome evolution and self-incompatibility.</title>
        <authorList>
            <person name="Gong W."/>
            <person name="Xiao S."/>
            <person name="Wang L."/>
            <person name="Liao Z."/>
            <person name="Chang Y."/>
            <person name="Mo W."/>
            <person name="Hu G."/>
            <person name="Li W."/>
            <person name="Zhao G."/>
            <person name="Zhu H."/>
            <person name="Hu X."/>
            <person name="Ji K."/>
            <person name="Xiang X."/>
            <person name="Song Q."/>
            <person name="Yuan D."/>
            <person name="Jin S."/>
            <person name="Zhang L."/>
        </authorList>
    </citation>
    <scope>NUCLEOTIDE SEQUENCE [LARGE SCALE GENOMIC DNA]</scope>
    <source>
        <strain evidence="1">SQ_2022a</strain>
    </source>
</reference>
<evidence type="ECO:0000313" key="1">
    <source>
        <dbReference type="EMBL" id="KAI8012947.1"/>
    </source>
</evidence>